<evidence type="ECO:0000313" key="3">
    <source>
        <dbReference type="Proteomes" id="UP000050761"/>
    </source>
</evidence>
<gene>
    <name evidence="2" type="ORF">HPBE_LOCUS20363</name>
</gene>
<accession>A0A3P8CJG7</accession>
<reference evidence="4" key="2">
    <citation type="submission" date="2019-09" db="UniProtKB">
        <authorList>
            <consortium name="WormBaseParasite"/>
        </authorList>
    </citation>
    <scope>IDENTIFICATION</scope>
</reference>
<dbReference type="EMBL" id="UZAH01032088">
    <property type="protein sequence ID" value="VDP19584.1"/>
    <property type="molecule type" value="Genomic_DNA"/>
</dbReference>
<sequence>MCKGNGELSLRTVWQNLVLGINRRGYSSSGKVEDGCVMGWTGCTDTILHATIVSYVVHKAKMRGILHTKESAYSYELIDDSVLDLQLDALADLAADRVSRFLELMVEHYASLGLEIDRVKTIMSTVKMTFLNRVFSCGAEVLTPAKVAAKVDREITRRFSSILEQIAALFTSASSASARAKHEVVALLIGARKRKEISDGIRDKDKFFRFLPAYLSSTCESFPLVNNATAFTRRYREEFYIFVEVLSVPGEQKTNMYWGRAEVPHRDLHVKPVARDQISLGSHIPGVRNLMRAHVMICSSKREADSMAAAWLKMPSRAWVGNDNLFKDVIIPTTVIANTKSILSQFRVVNAAIFAYPNTQGIVNVDASSLLGITVREIARLFHGLLEPGQVRHYAEDLQFSLVPNTPILASDISDDVQRAIEGMPHYVEGEIEEPEQVSMAVDVSNIFADPTDLPVMFRHLLYPTQGPLPLRPPRRTSSVGFDVKPHDEQPAPREPGDELRDLEYVTDRLTAMVSVLRNHTAAVFGNVIVHLPHHEALAEFLMVTGFPTGNINAEMPGTLMLASFALVLPFDSDLADMAKRNAKVYWERAVKDSLKSFINLVSGVRVPMTWDPSAKYRDVMLDILGFDSPVDEAINAPVGFLQKTHDFWNVCEYVIYMYLRIRNYLSRSHVPVEQAAVMQRAPEVGMGLDEFSGMFQREEHPSSQFGDKTLYYSYIASRGLPFGPVSSAYASSRIAQIMDEQQISREEFWDRYYLADYVLDNLAEDDDDTSTDVDTESTSQQHPESSPTVVERETDDSQQAGTEPSRYNFRPTRRVDYKKLARSNDIGSLGGVLHSARVFWSWFLPSYSLRVSWGSYCVHIALCSLFS</sequence>
<evidence type="ECO:0000313" key="4">
    <source>
        <dbReference type="WBParaSite" id="HPBE_0002036401-mRNA-1"/>
    </source>
</evidence>
<feature type="region of interest" description="Disordered" evidence="1">
    <location>
        <begin position="766"/>
        <end position="809"/>
    </location>
</feature>
<proteinExistence type="predicted"/>
<reference evidence="2 3" key="1">
    <citation type="submission" date="2018-11" db="EMBL/GenBank/DDBJ databases">
        <authorList>
            <consortium name="Pathogen Informatics"/>
        </authorList>
    </citation>
    <scope>NUCLEOTIDE SEQUENCE [LARGE SCALE GENOMIC DNA]</scope>
</reference>
<dbReference type="Proteomes" id="UP000050761">
    <property type="component" value="Unassembled WGS sequence"/>
</dbReference>
<accession>A0A183GDM9</accession>
<keyword evidence="3" id="KW-1185">Reference proteome</keyword>
<dbReference type="WBParaSite" id="HPBE_0002036401-mRNA-1">
    <property type="protein sequence ID" value="HPBE_0002036401-mRNA-1"/>
    <property type="gene ID" value="HPBE_0002036401"/>
</dbReference>
<evidence type="ECO:0000256" key="1">
    <source>
        <dbReference type="SAM" id="MobiDB-lite"/>
    </source>
</evidence>
<name>A0A183GDM9_HELPZ</name>
<feature type="compositionally biased region" description="Acidic residues" evidence="1">
    <location>
        <begin position="766"/>
        <end position="776"/>
    </location>
</feature>
<evidence type="ECO:0000313" key="2">
    <source>
        <dbReference type="EMBL" id="VDP19584.1"/>
    </source>
</evidence>
<protein>
    <submittedName>
        <fullName evidence="4">RNA-directed RNA polymerase</fullName>
    </submittedName>
</protein>
<organism evidence="3 4">
    <name type="scientific">Heligmosomoides polygyrus</name>
    <name type="common">Parasitic roundworm</name>
    <dbReference type="NCBI Taxonomy" id="6339"/>
    <lineage>
        <taxon>Eukaryota</taxon>
        <taxon>Metazoa</taxon>
        <taxon>Ecdysozoa</taxon>
        <taxon>Nematoda</taxon>
        <taxon>Chromadorea</taxon>
        <taxon>Rhabditida</taxon>
        <taxon>Rhabditina</taxon>
        <taxon>Rhabditomorpha</taxon>
        <taxon>Strongyloidea</taxon>
        <taxon>Heligmosomidae</taxon>
        <taxon>Heligmosomoides</taxon>
    </lineage>
</organism>
<dbReference type="AlphaFoldDB" id="A0A183GDM9"/>
<feature type="compositionally biased region" description="Basic and acidic residues" evidence="1">
    <location>
        <begin position="484"/>
        <end position="498"/>
    </location>
</feature>
<feature type="region of interest" description="Disordered" evidence="1">
    <location>
        <begin position="469"/>
        <end position="498"/>
    </location>
</feature>